<organism evidence="20 21">
    <name type="scientific">Thioalkalivibrio halophilus</name>
    <dbReference type="NCBI Taxonomy" id="252474"/>
    <lineage>
        <taxon>Bacteria</taxon>
        <taxon>Pseudomonadati</taxon>
        <taxon>Pseudomonadota</taxon>
        <taxon>Gammaproteobacteria</taxon>
        <taxon>Chromatiales</taxon>
        <taxon>Ectothiorhodospiraceae</taxon>
        <taxon>Thioalkalivibrio</taxon>
    </lineage>
</organism>
<dbReference type="CDD" id="cd00082">
    <property type="entry name" value="HisKA"/>
    <property type="match status" value="1"/>
</dbReference>
<dbReference type="InterPro" id="IPR036097">
    <property type="entry name" value="HisK_dim/P_sf"/>
</dbReference>
<evidence type="ECO:0000256" key="10">
    <source>
        <dbReference type="ARBA" id="ARBA00022692"/>
    </source>
</evidence>
<dbReference type="Pfam" id="PF02518">
    <property type="entry name" value="HATPase_c"/>
    <property type="match status" value="1"/>
</dbReference>
<sequence length="437" mass="49665">MQPPFNPWPRVIARNLLAGLIILGTGWTLGYPWITATALLTAALGWNLLQLYRLENWARRGGRSEPPDARGIWGEIFTNLHQRRQRRLRRVAGLRRTLERYRDSASALPDAVVVLNPEHRIEWANPTAARLLDLEWPADEGRRITHLVRHPDFLRFMDPASAPQESLNMPSPLDANRRLEIRLVPYGEHQYLLLARDTTHLHRLEVMRRDFIANVSHELRTPLTVLYGVAETLEDELVDQPELMDSVRLLREQSERMKLLVDDLLMLSRLETGSEQGEQTWFNPTKMLRNLIDEAELLSGDRGHHLALDAEPDLEILGTETELRSAFANLLFNAIKYTPAGTRVTLSWSATDDGGATLAVDDNGPGIASHHLERLTERFYRVDDARSQDRGGTGLGLAIVKHVLLRHQGQLQIDSELGVGSRFSCHFPPHAVRRCEN</sequence>
<dbReference type="InterPro" id="IPR036890">
    <property type="entry name" value="HATPase_C_sf"/>
</dbReference>
<dbReference type="SMART" id="SM00388">
    <property type="entry name" value="HisKA"/>
    <property type="match status" value="1"/>
</dbReference>
<dbReference type="Proteomes" id="UP000189177">
    <property type="component" value="Unassembled WGS sequence"/>
</dbReference>
<dbReference type="SUPFAM" id="SSF55874">
    <property type="entry name" value="ATPase domain of HSP90 chaperone/DNA topoisomerase II/histidine kinase"/>
    <property type="match status" value="1"/>
</dbReference>
<keyword evidence="6" id="KW-1003">Cell membrane</keyword>
<feature type="domain" description="Histidine kinase" evidence="19">
    <location>
        <begin position="214"/>
        <end position="431"/>
    </location>
</feature>
<evidence type="ECO:0000256" key="14">
    <source>
        <dbReference type="ARBA" id="ARBA00022989"/>
    </source>
</evidence>
<evidence type="ECO:0000256" key="17">
    <source>
        <dbReference type="ARBA" id="ARBA00025207"/>
    </source>
</evidence>
<dbReference type="AlphaFoldDB" id="A0A1V2ZZN8"/>
<evidence type="ECO:0000256" key="12">
    <source>
        <dbReference type="ARBA" id="ARBA00022777"/>
    </source>
</evidence>
<evidence type="ECO:0000256" key="15">
    <source>
        <dbReference type="ARBA" id="ARBA00023012"/>
    </source>
</evidence>
<keyword evidence="8" id="KW-0592">Phosphate transport</keyword>
<dbReference type="SUPFAM" id="SSF47384">
    <property type="entry name" value="Homodimeric domain of signal transducing histidine kinase"/>
    <property type="match status" value="1"/>
</dbReference>
<dbReference type="FunFam" id="1.10.287.130:FF:000001">
    <property type="entry name" value="Two-component sensor histidine kinase"/>
    <property type="match status" value="1"/>
</dbReference>
<dbReference type="InterPro" id="IPR014310">
    <property type="entry name" value="Sig_transdc_His_kinase_PhoR"/>
</dbReference>
<dbReference type="EMBL" id="MUZR01000014">
    <property type="protein sequence ID" value="OOC10545.1"/>
    <property type="molecule type" value="Genomic_DNA"/>
</dbReference>
<keyword evidence="12 20" id="KW-0418">Kinase</keyword>
<dbReference type="SUPFAM" id="SSF55785">
    <property type="entry name" value="PYP-like sensor domain (PAS domain)"/>
    <property type="match status" value="1"/>
</dbReference>
<evidence type="ECO:0000256" key="13">
    <source>
        <dbReference type="ARBA" id="ARBA00022840"/>
    </source>
</evidence>
<keyword evidence="5" id="KW-0813">Transport</keyword>
<gene>
    <name evidence="20" type="ORF">B1A74_05445</name>
</gene>
<dbReference type="PROSITE" id="PS50109">
    <property type="entry name" value="HIS_KIN"/>
    <property type="match status" value="1"/>
</dbReference>
<dbReference type="InterPro" id="IPR004358">
    <property type="entry name" value="Sig_transdc_His_kin-like_C"/>
</dbReference>
<dbReference type="Gene3D" id="3.30.450.20">
    <property type="entry name" value="PAS domain"/>
    <property type="match status" value="1"/>
</dbReference>
<dbReference type="Pfam" id="PF13188">
    <property type="entry name" value="PAS_8"/>
    <property type="match status" value="1"/>
</dbReference>
<keyword evidence="16 18" id="KW-0472">Membrane</keyword>
<accession>A0A1V2ZZN8</accession>
<dbReference type="InterPro" id="IPR005467">
    <property type="entry name" value="His_kinase_dom"/>
</dbReference>
<comment type="catalytic activity">
    <reaction evidence="1">
        <text>ATP + protein L-histidine = ADP + protein N-phospho-L-histidine.</text>
        <dbReference type="EC" id="2.7.13.3"/>
    </reaction>
</comment>
<dbReference type="Pfam" id="PF11808">
    <property type="entry name" value="PhoR"/>
    <property type="match status" value="1"/>
</dbReference>
<dbReference type="InterPro" id="IPR003594">
    <property type="entry name" value="HATPase_dom"/>
</dbReference>
<dbReference type="PANTHER" id="PTHR45453">
    <property type="entry name" value="PHOSPHATE REGULON SENSOR PROTEIN PHOR"/>
    <property type="match status" value="1"/>
</dbReference>
<keyword evidence="13" id="KW-0067">ATP-binding</keyword>
<dbReference type="InterPro" id="IPR021766">
    <property type="entry name" value="PhoR_N"/>
</dbReference>
<dbReference type="InterPro" id="IPR050351">
    <property type="entry name" value="BphY/WalK/GraS-like"/>
</dbReference>
<keyword evidence="14 18" id="KW-1133">Transmembrane helix</keyword>
<dbReference type="GO" id="GO:0004721">
    <property type="term" value="F:phosphoprotein phosphatase activity"/>
    <property type="evidence" value="ECO:0007669"/>
    <property type="project" value="InterPro"/>
</dbReference>
<evidence type="ECO:0000256" key="7">
    <source>
        <dbReference type="ARBA" id="ARBA00022553"/>
    </source>
</evidence>
<evidence type="ECO:0000256" key="9">
    <source>
        <dbReference type="ARBA" id="ARBA00022679"/>
    </source>
</evidence>
<dbReference type="SMART" id="SM00387">
    <property type="entry name" value="HATPase_c"/>
    <property type="match status" value="1"/>
</dbReference>
<evidence type="ECO:0000313" key="21">
    <source>
        <dbReference type="Proteomes" id="UP000189177"/>
    </source>
</evidence>
<dbReference type="PRINTS" id="PR00344">
    <property type="entry name" value="BCTRLSENSOR"/>
</dbReference>
<evidence type="ECO:0000256" key="6">
    <source>
        <dbReference type="ARBA" id="ARBA00022475"/>
    </source>
</evidence>
<comment type="caution">
    <text evidence="20">The sequence shown here is derived from an EMBL/GenBank/DDBJ whole genome shotgun (WGS) entry which is preliminary data.</text>
</comment>
<dbReference type="GO" id="GO:0000155">
    <property type="term" value="F:phosphorelay sensor kinase activity"/>
    <property type="evidence" value="ECO:0007669"/>
    <property type="project" value="InterPro"/>
</dbReference>
<evidence type="ECO:0000256" key="1">
    <source>
        <dbReference type="ARBA" id="ARBA00000085"/>
    </source>
</evidence>
<dbReference type="NCBIfam" id="NF008235">
    <property type="entry name" value="PRK11006.1"/>
    <property type="match status" value="1"/>
</dbReference>
<feature type="transmembrane region" description="Helical" evidence="18">
    <location>
        <begin position="12"/>
        <end position="30"/>
    </location>
</feature>
<dbReference type="CDD" id="cd00130">
    <property type="entry name" value="PAS"/>
    <property type="match status" value="1"/>
</dbReference>
<dbReference type="Gene3D" id="1.10.287.130">
    <property type="match status" value="1"/>
</dbReference>
<dbReference type="InterPro" id="IPR000014">
    <property type="entry name" value="PAS"/>
</dbReference>
<dbReference type="NCBIfam" id="TIGR02966">
    <property type="entry name" value="phoR_proteo"/>
    <property type="match status" value="1"/>
</dbReference>
<dbReference type="PANTHER" id="PTHR45453:SF1">
    <property type="entry name" value="PHOSPHATE REGULON SENSOR PROTEIN PHOR"/>
    <property type="match status" value="1"/>
</dbReference>
<evidence type="ECO:0000256" key="4">
    <source>
        <dbReference type="ARBA" id="ARBA00019665"/>
    </source>
</evidence>
<evidence type="ECO:0000256" key="11">
    <source>
        <dbReference type="ARBA" id="ARBA00022741"/>
    </source>
</evidence>
<dbReference type="GO" id="GO:0005886">
    <property type="term" value="C:plasma membrane"/>
    <property type="evidence" value="ECO:0007669"/>
    <property type="project" value="UniProtKB-SubCell"/>
</dbReference>
<evidence type="ECO:0000256" key="3">
    <source>
        <dbReference type="ARBA" id="ARBA00012438"/>
    </source>
</evidence>
<dbReference type="GO" id="GO:0006817">
    <property type="term" value="P:phosphate ion transport"/>
    <property type="evidence" value="ECO:0007669"/>
    <property type="project" value="UniProtKB-KW"/>
</dbReference>
<dbReference type="OrthoDB" id="9813151at2"/>
<keyword evidence="11" id="KW-0547">Nucleotide-binding</keyword>
<dbReference type="EC" id="2.7.13.3" evidence="3"/>
<keyword evidence="10 18" id="KW-0812">Transmembrane</keyword>
<keyword evidence="9" id="KW-0808">Transferase</keyword>
<dbReference type="SMART" id="SM00091">
    <property type="entry name" value="PAS"/>
    <property type="match status" value="1"/>
</dbReference>
<evidence type="ECO:0000256" key="18">
    <source>
        <dbReference type="SAM" id="Phobius"/>
    </source>
</evidence>
<comment type="function">
    <text evidence="17">Member of the two-component regulatory system PhoR/PhoB involved in the phosphate regulon genes expression. PhoR may function as a membrane-associated protein kinase that phosphorylates PhoB in response to environmental signals.</text>
</comment>
<proteinExistence type="predicted"/>
<dbReference type="STRING" id="252474.B1A74_05445"/>
<dbReference type="Gene3D" id="3.30.565.10">
    <property type="entry name" value="Histidine kinase-like ATPase, C-terminal domain"/>
    <property type="match status" value="1"/>
</dbReference>
<reference evidence="20 21" key="1">
    <citation type="submission" date="2017-02" db="EMBL/GenBank/DDBJ databases">
        <title>Genomic diversity within the haloalkaliphilic genus Thioalkalivibrio.</title>
        <authorList>
            <person name="Ahn A.-C."/>
            <person name="Meier-Kolthoff J."/>
            <person name="Overmars L."/>
            <person name="Richter M."/>
            <person name="Woyke T."/>
            <person name="Sorokin D.Y."/>
            <person name="Muyzer G."/>
        </authorList>
    </citation>
    <scope>NUCLEOTIDE SEQUENCE [LARGE SCALE GENOMIC DNA]</scope>
    <source>
        <strain evidence="20 21">HL17</strain>
    </source>
</reference>
<dbReference type="Pfam" id="PF00512">
    <property type="entry name" value="HisKA"/>
    <property type="match status" value="1"/>
</dbReference>
<dbReference type="RefSeq" id="WP_077244006.1">
    <property type="nucleotide sequence ID" value="NZ_MUZR01000014.1"/>
</dbReference>
<evidence type="ECO:0000256" key="5">
    <source>
        <dbReference type="ARBA" id="ARBA00022448"/>
    </source>
</evidence>
<dbReference type="InterPro" id="IPR003661">
    <property type="entry name" value="HisK_dim/P_dom"/>
</dbReference>
<evidence type="ECO:0000259" key="19">
    <source>
        <dbReference type="PROSITE" id="PS50109"/>
    </source>
</evidence>
<keyword evidence="15" id="KW-0902">Two-component regulatory system</keyword>
<protein>
    <recommendedName>
        <fullName evidence="4">Phosphate regulon sensor protein PhoR</fullName>
        <ecNumber evidence="3">2.7.13.3</ecNumber>
    </recommendedName>
</protein>
<evidence type="ECO:0000256" key="16">
    <source>
        <dbReference type="ARBA" id="ARBA00023136"/>
    </source>
</evidence>
<evidence type="ECO:0000256" key="2">
    <source>
        <dbReference type="ARBA" id="ARBA00004236"/>
    </source>
</evidence>
<dbReference type="FunFam" id="3.30.565.10:FF:000006">
    <property type="entry name" value="Sensor histidine kinase WalK"/>
    <property type="match status" value="1"/>
</dbReference>
<keyword evidence="7" id="KW-0597">Phosphoprotein</keyword>
<evidence type="ECO:0000313" key="20">
    <source>
        <dbReference type="EMBL" id="OOC10545.1"/>
    </source>
</evidence>
<dbReference type="GO" id="GO:0005524">
    <property type="term" value="F:ATP binding"/>
    <property type="evidence" value="ECO:0007669"/>
    <property type="project" value="UniProtKB-KW"/>
</dbReference>
<dbReference type="GO" id="GO:0016036">
    <property type="term" value="P:cellular response to phosphate starvation"/>
    <property type="evidence" value="ECO:0007669"/>
    <property type="project" value="TreeGrafter"/>
</dbReference>
<comment type="subcellular location">
    <subcellularLocation>
        <location evidence="2">Cell membrane</location>
    </subcellularLocation>
</comment>
<name>A0A1V2ZZN8_9GAMM</name>
<dbReference type="InterPro" id="IPR035965">
    <property type="entry name" value="PAS-like_dom_sf"/>
</dbReference>
<keyword evidence="21" id="KW-1185">Reference proteome</keyword>
<evidence type="ECO:0000256" key="8">
    <source>
        <dbReference type="ARBA" id="ARBA00022592"/>
    </source>
</evidence>